<dbReference type="Proteomes" id="UP000263377">
    <property type="component" value="Unassembled WGS sequence"/>
</dbReference>
<keyword evidence="4" id="KW-1185">Reference proteome</keyword>
<dbReference type="InterPro" id="IPR000772">
    <property type="entry name" value="Ricin_B_lectin"/>
</dbReference>
<dbReference type="RefSeq" id="WP_117490176.1">
    <property type="nucleotide sequence ID" value="NZ_QVIG01000001.1"/>
</dbReference>
<proteinExistence type="predicted"/>
<dbReference type="SUPFAM" id="SSF50370">
    <property type="entry name" value="Ricin B-like lectins"/>
    <property type="match status" value="1"/>
</dbReference>
<dbReference type="Gene3D" id="2.80.10.50">
    <property type="match status" value="2"/>
</dbReference>
<feature type="chain" id="PRO_5016977699" description="Ricin B lectin domain-containing protein" evidence="1">
    <location>
        <begin position="27"/>
        <end position="179"/>
    </location>
</feature>
<dbReference type="PROSITE" id="PS50231">
    <property type="entry name" value="RICIN_B_LECTIN"/>
    <property type="match status" value="1"/>
</dbReference>
<comment type="caution">
    <text evidence="3">The sequence shown here is derived from an EMBL/GenBank/DDBJ whole genome shotgun (WGS) entry which is preliminary data.</text>
</comment>
<dbReference type="EMBL" id="QVIG01000001">
    <property type="protein sequence ID" value="RGD62009.1"/>
    <property type="molecule type" value="Genomic_DNA"/>
</dbReference>
<evidence type="ECO:0000259" key="2">
    <source>
        <dbReference type="Pfam" id="PF00652"/>
    </source>
</evidence>
<keyword evidence="1" id="KW-0732">Signal</keyword>
<sequence>MKKLLALLGTAALVALPMAGAGSAQAATAANVLWSSAHMANDHSGKCLVARGSGESSAQQYGCDYDLGAFWRDQHWDFTGSSWANVQVRNVNSGLCLTVRGGSDNAVAVQTACDDTQGAYWKDQHWEVRFDPIKNNGHYMLANLNSGKCLAVQGFANDTVAIQFQCNNGYQDQWWNVGN</sequence>
<feature type="domain" description="Ricin B lectin" evidence="2">
    <location>
        <begin position="38"/>
        <end position="175"/>
    </location>
</feature>
<evidence type="ECO:0000313" key="4">
    <source>
        <dbReference type="Proteomes" id="UP000263377"/>
    </source>
</evidence>
<reference evidence="3 4" key="1">
    <citation type="submission" date="2018-08" db="EMBL/GenBank/DDBJ databases">
        <title>Diversity &amp; Physiological Properties of Lignin-Decomposing Actinobacteria from Soil.</title>
        <authorList>
            <person name="Roh S.G."/>
            <person name="Kim S.B."/>
        </authorList>
    </citation>
    <scope>NUCLEOTIDE SEQUENCE [LARGE SCALE GENOMIC DNA]</scope>
    <source>
        <strain evidence="3 4">MMS17-GH009</strain>
    </source>
</reference>
<organism evidence="3 4">
    <name type="scientific">Kitasatospora xanthocidica</name>
    <dbReference type="NCBI Taxonomy" id="83382"/>
    <lineage>
        <taxon>Bacteria</taxon>
        <taxon>Bacillati</taxon>
        <taxon>Actinomycetota</taxon>
        <taxon>Actinomycetes</taxon>
        <taxon>Kitasatosporales</taxon>
        <taxon>Streptomycetaceae</taxon>
        <taxon>Kitasatospora</taxon>
    </lineage>
</organism>
<evidence type="ECO:0000313" key="3">
    <source>
        <dbReference type="EMBL" id="RGD62009.1"/>
    </source>
</evidence>
<accession>A0A373A1R1</accession>
<evidence type="ECO:0000256" key="1">
    <source>
        <dbReference type="SAM" id="SignalP"/>
    </source>
</evidence>
<protein>
    <recommendedName>
        <fullName evidence="2">Ricin B lectin domain-containing protein</fullName>
    </recommendedName>
</protein>
<name>A0A373A1R1_9ACTN</name>
<gene>
    <name evidence="3" type="ORF">DR950_33535</name>
</gene>
<dbReference type="InterPro" id="IPR035992">
    <property type="entry name" value="Ricin_B-like_lectins"/>
</dbReference>
<feature type="signal peptide" evidence="1">
    <location>
        <begin position="1"/>
        <end position="26"/>
    </location>
</feature>
<dbReference type="Pfam" id="PF00652">
    <property type="entry name" value="Ricin_B_lectin"/>
    <property type="match status" value="1"/>
</dbReference>
<dbReference type="AlphaFoldDB" id="A0A373A1R1"/>
<dbReference type="CDD" id="cd00161">
    <property type="entry name" value="beta-trefoil_Ricin-like"/>
    <property type="match status" value="1"/>
</dbReference>